<sequence>MSSISHALAAAEAVRYKLTCESQRPEYRAVTDAEIANGQAQKQKVKSILGSSIVIVNETLAALRKAAPKSDPADAYAVPTFTSPMRLDKTKLRTARVDAAGTPVENVIQAMSAEGLKSSTQSLEDMAKAIGPIVDNFDSILTKPYLDNFNATLNTVPVVGLKNGQIMYIETKQKTIPTGSGIEEVWSLFSSLPDDAKINQGDKVYMFPYMGDFCLAIGKAVWKKAHINEKDPSITSAVDNFPNLYSKQWVKLGDNVLPMNNLAGVVPFAVLSADRNQIAFHLTVLASDGNIMYLTDDSLGPGANFEAMKYSPAKGSPETPPSATGRILEQSGCTYSAADPLKIETVTEFTATDAGLVGLRADGYLYKRIVEAPPADSQEDATLKWTRWIKADGTTNLGVASPGVILDLNLLTRTLRSRYIDVQTSVYPVVDKIRAFGLTHSFYLTNVKKDAEDWQNASTEEQQELAIKNAKAFVGHAKTWSTIVSRSVSGAKESVNIMTKQLHDVRTQLETQLTTLGVQLTGLQATLREQEGALSKLKAAFWGSVAATLLGVALAVVGVASGQAWLLVGAGALFIGGLVAMVALSVQISKLAGDISQTKSQIEVVNTAIDELTTIVTSFRNLDDLYGTLNQFWGRMQNDASAIKTMDDATAMAIGEEILYDTSSIEAATDMTDRMTTACQTYLDVLNKQGIQIPTETSESTIMLFSPSHPIRGSSPADPGNLTVATRFHQAIELGCEMLKKGDLLSYTRVMQYATLLDMNSQSAASTAAVAAGMWFDVPALRSSGSIWSSGTHAFSHFSAISENLAHVIQTIADLVTGRANELDGKLDEVRPFVRGMLEDVISLGDVIQGWTASYPKPPANDQERAEIEKLQTKAITVCEGAQRKAAQAHNTFGEFTTQAREYQQDLQRQINGQDDEIKRKKAEANAQIDSLSPPWYVYLGGAIAVIAWMESQKASILSSLNNAVNKLNGSINALENLKSSGITFDGHAQTWIEMTETVSKNLGSVYNILSGIWGQLLEDPQLYAELMNMEWAELVGNARDVLQILNGGSSGRAFLMMSQSSSASEKDTLMNALMPRQPLSSGVRKQAGSAQKVFDNLDQLLQMPFGRDIIGYWDEGKTERKTLFDVTTSLRTEYVQMAASEYETIQSLYSLSILQQYRAQSVATGKLQLPIFVQGTLQSIRAALKAASNTSTRFGDSSKQFDSVMRVIESNISEIETKISGLDDDIEKAEAQLRDKIIWVVADVVALAFSTGVLLATFGVIGPVTAAASFAAKLGASAAVTASSVKLVLDSLSISDIAKTIASLKTLRDSLTKSVEELKLVRPLFKVVVTGVNDLTTTITDMKDTLEDILDRMDIMGQIAFTEADAEAIAEAWKTVRDDTQEWMDVINTQGISPLTFSIMDASAVTQGTVA</sequence>
<feature type="transmembrane region" description="Helical" evidence="1">
    <location>
        <begin position="539"/>
        <end position="557"/>
    </location>
</feature>
<dbReference type="SUPFAM" id="SSF58100">
    <property type="entry name" value="Bacterial hemolysins"/>
    <property type="match status" value="2"/>
</dbReference>
<keyword evidence="1" id="KW-1133">Transmembrane helix</keyword>
<protein>
    <submittedName>
        <fullName evidence="2">Uncharacterized protein</fullName>
    </submittedName>
</protein>
<dbReference type="Proteomes" id="UP000310158">
    <property type="component" value="Unassembled WGS sequence"/>
</dbReference>
<keyword evidence="3" id="KW-1185">Reference proteome</keyword>
<name>A0A4S4LMU4_9AGAM</name>
<dbReference type="Gene3D" id="1.20.1170.10">
    <property type="match status" value="2"/>
</dbReference>
<keyword evidence="1" id="KW-0812">Transmembrane</keyword>
<feature type="transmembrane region" description="Helical" evidence="1">
    <location>
        <begin position="564"/>
        <end position="586"/>
    </location>
</feature>
<gene>
    <name evidence="2" type="ORF">EW146_g6965</name>
</gene>
<accession>A0A4S4LMU4</accession>
<proteinExistence type="predicted"/>
<comment type="caution">
    <text evidence="2">The sequence shown here is derived from an EMBL/GenBank/DDBJ whole genome shotgun (WGS) entry which is preliminary data.</text>
</comment>
<dbReference type="OrthoDB" id="3255151at2759"/>
<evidence type="ECO:0000313" key="3">
    <source>
        <dbReference type="Proteomes" id="UP000310158"/>
    </source>
</evidence>
<evidence type="ECO:0000313" key="2">
    <source>
        <dbReference type="EMBL" id="THH13227.1"/>
    </source>
</evidence>
<keyword evidence="1" id="KW-0472">Membrane</keyword>
<dbReference type="EMBL" id="SGPL01000375">
    <property type="protein sequence ID" value="THH13227.1"/>
    <property type="molecule type" value="Genomic_DNA"/>
</dbReference>
<evidence type="ECO:0000256" key="1">
    <source>
        <dbReference type="SAM" id="Phobius"/>
    </source>
</evidence>
<organism evidence="2 3">
    <name type="scientific">Bondarzewia mesenterica</name>
    <dbReference type="NCBI Taxonomy" id="1095465"/>
    <lineage>
        <taxon>Eukaryota</taxon>
        <taxon>Fungi</taxon>
        <taxon>Dikarya</taxon>
        <taxon>Basidiomycota</taxon>
        <taxon>Agaricomycotina</taxon>
        <taxon>Agaricomycetes</taxon>
        <taxon>Russulales</taxon>
        <taxon>Bondarzewiaceae</taxon>
        <taxon>Bondarzewia</taxon>
    </lineage>
</organism>
<reference evidence="2 3" key="1">
    <citation type="submission" date="2019-02" db="EMBL/GenBank/DDBJ databases">
        <title>Genome sequencing of the rare red list fungi Bondarzewia mesenterica.</title>
        <authorList>
            <person name="Buettner E."/>
            <person name="Kellner H."/>
        </authorList>
    </citation>
    <scope>NUCLEOTIDE SEQUENCE [LARGE SCALE GENOMIC DNA]</scope>
    <source>
        <strain evidence="2 3">DSM 108281</strain>
    </source>
</reference>